<evidence type="ECO:0000313" key="7">
    <source>
        <dbReference type="Proteomes" id="UP000245474"/>
    </source>
</evidence>
<dbReference type="AlphaFoldDB" id="A0A2U2N3F1"/>
<comment type="similarity">
    <text evidence="2">Belongs to the SdhE FAD assembly factor family.</text>
</comment>
<evidence type="ECO:0000256" key="2">
    <source>
        <dbReference type="ARBA" id="ARBA00008571"/>
    </source>
</evidence>
<keyword evidence="5" id="KW-0143">Chaperone</keyword>
<name>A0A2U2N3F1_9GAMM</name>
<dbReference type="Gene3D" id="1.10.150.250">
    <property type="entry name" value="Flavinator of succinate dehydrogenase"/>
    <property type="match status" value="1"/>
</dbReference>
<dbReference type="InterPro" id="IPR005631">
    <property type="entry name" value="SDH"/>
</dbReference>
<protein>
    <recommendedName>
        <fullName evidence="3">FAD assembly factor SdhE</fullName>
    </recommendedName>
</protein>
<comment type="subcellular location">
    <subcellularLocation>
        <location evidence="1">Cytoplasm</location>
    </subcellularLocation>
</comment>
<dbReference type="PANTHER" id="PTHR39585:SF1">
    <property type="entry name" value="FAD ASSEMBLY FACTOR SDHE"/>
    <property type="match status" value="1"/>
</dbReference>
<gene>
    <name evidence="6" type="ORF">DEM34_07715</name>
</gene>
<comment type="caution">
    <text evidence="6">The sequence shown here is derived from an EMBL/GenBank/DDBJ whole genome shotgun (WGS) entry which is preliminary data.</text>
</comment>
<organism evidence="6 7">
    <name type="scientific">Sediminicurvatus halobius</name>
    <dbReference type="NCBI Taxonomy" id="2182432"/>
    <lineage>
        <taxon>Bacteria</taxon>
        <taxon>Pseudomonadati</taxon>
        <taxon>Pseudomonadota</taxon>
        <taxon>Gammaproteobacteria</taxon>
        <taxon>Chromatiales</taxon>
        <taxon>Ectothiorhodospiraceae</taxon>
        <taxon>Sediminicurvatus</taxon>
    </lineage>
</organism>
<dbReference type="PANTHER" id="PTHR39585">
    <property type="entry name" value="FAD ASSEMBLY FACTOR SDHE"/>
    <property type="match status" value="1"/>
</dbReference>
<dbReference type="SUPFAM" id="SSF109910">
    <property type="entry name" value="YgfY-like"/>
    <property type="match status" value="1"/>
</dbReference>
<dbReference type="OrthoDB" id="9180899at2"/>
<evidence type="ECO:0000256" key="4">
    <source>
        <dbReference type="ARBA" id="ARBA00022490"/>
    </source>
</evidence>
<dbReference type="GO" id="GO:0005737">
    <property type="term" value="C:cytoplasm"/>
    <property type="evidence" value="ECO:0007669"/>
    <property type="project" value="UniProtKB-SubCell"/>
</dbReference>
<reference evidence="6 7" key="1">
    <citation type="submission" date="2018-05" db="EMBL/GenBank/DDBJ databases">
        <title>Spiribacter halobius sp. nov., a moderately halophilic bacterium isolated from marine solar saltern.</title>
        <authorList>
            <person name="Zheng W.-S."/>
            <person name="Lu D.-C."/>
            <person name="Du Z.-J."/>
        </authorList>
    </citation>
    <scope>NUCLEOTIDE SEQUENCE [LARGE SCALE GENOMIC DNA]</scope>
    <source>
        <strain evidence="6 7">E85</strain>
    </source>
</reference>
<keyword evidence="7" id="KW-1185">Reference proteome</keyword>
<proteinExistence type="inferred from homology"/>
<dbReference type="GO" id="GO:0006105">
    <property type="term" value="P:succinate metabolic process"/>
    <property type="evidence" value="ECO:0007669"/>
    <property type="project" value="TreeGrafter"/>
</dbReference>
<accession>A0A2U2N3F1</accession>
<dbReference type="Pfam" id="PF03937">
    <property type="entry name" value="Sdh5"/>
    <property type="match status" value="1"/>
</dbReference>
<evidence type="ECO:0000313" key="6">
    <source>
        <dbReference type="EMBL" id="PWG63755.1"/>
    </source>
</evidence>
<dbReference type="Proteomes" id="UP000245474">
    <property type="component" value="Unassembled WGS sequence"/>
</dbReference>
<evidence type="ECO:0000256" key="3">
    <source>
        <dbReference type="ARBA" id="ARBA00019418"/>
    </source>
</evidence>
<evidence type="ECO:0000256" key="5">
    <source>
        <dbReference type="ARBA" id="ARBA00023186"/>
    </source>
</evidence>
<dbReference type="EMBL" id="QFFI01000009">
    <property type="protein sequence ID" value="PWG63755.1"/>
    <property type="molecule type" value="Genomic_DNA"/>
</dbReference>
<evidence type="ECO:0000256" key="1">
    <source>
        <dbReference type="ARBA" id="ARBA00004496"/>
    </source>
</evidence>
<keyword evidence="4" id="KW-0963">Cytoplasm</keyword>
<dbReference type="RefSeq" id="WP_109677913.1">
    <property type="nucleotide sequence ID" value="NZ_CP086615.1"/>
</dbReference>
<sequence>MSETARLRWRCRRGTKELDALLVRFLEGGHAALDEQGRVAFDRLLECEDDDLIDWLLKGEVPRDGTLAEITRQIRAASGL</sequence>
<dbReference type="InterPro" id="IPR036714">
    <property type="entry name" value="SDH_sf"/>
</dbReference>
<dbReference type="InterPro" id="IPR050531">
    <property type="entry name" value="SdhE_FAD_assembly_factor"/>
</dbReference>